<dbReference type="Proteomes" id="UP000630142">
    <property type="component" value="Unassembled WGS sequence"/>
</dbReference>
<keyword evidence="1" id="KW-0812">Transmembrane</keyword>
<gene>
    <name evidence="2" type="ORF">GCM10016234_29550</name>
</gene>
<proteinExistence type="predicted"/>
<comment type="caution">
    <text evidence="2">The sequence shown here is derived from an EMBL/GenBank/DDBJ whole genome shotgun (WGS) entry which is preliminary data.</text>
</comment>
<keyword evidence="1" id="KW-1133">Transmembrane helix</keyword>
<sequence>MGASQTITTRMRFDLRGWIGAALFVIGPFVSFYGYWGIITWSGYSKPTMISLVLLLLGAAAFLIGCLLVLVGRVQHHVVSPAEALNSPLQELARRR</sequence>
<protein>
    <submittedName>
        <fullName evidence="2">Uncharacterized protein</fullName>
    </submittedName>
</protein>
<keyword evidence="3" id="KW-1185">Reference proteome</keyword>
<feature type="transmembrane region" description="Helical" evidence="1">
    <location>
        <begin position="18"/>
        <end position="38"/>
    </location>
</feature>
<reference evidence="2" key="1">
    <citation type="journal article" date="2014" name="Int. J. Syst. Evol. Microbiol.">
        <title>Complete genome sequence of Corynebacterium casei LMG S-19264T (=DSM 44701T), isolated from a smear-ripened cheese.</title>
        <authorList>
            <consortium name="US DOE Joint Genome Institute (JGI-PGF)"/>
            <person name="Walter F."/>
            <person name="Albersmeier A."/>
            <person name="Kalinowski J."/>
            <person name="Ruckert C."/>
        </authorList>
    </citation>
    <scope>NUCLEOTIDE SEQUENCE</scope>
    <source>
        <strain evidence="2">KCTC 42249</strain>
    </source>
</reference>
<evidence type="ECO:0000313" key="3">
    <source>
        <dbReference type="Proteomes" id="UP000630142"/>
    </source>
</evidence>
<accession>A0A8J3DQE3</accession>
<evidence type="ECO:0000256" key="1">
    <source>
        <dbReference type="SAM" id="Phobius"/>
    </source>
</evidence>
<dbReference type="EMBL" id="BMZQ01000002">
    <property type="protein sequence ID" value="GHD18709.1"/>
    <property type="molecule type" value="Genomic_DNA"/>
</dbReference>
<name>A0A8J3DQE3_9HYPH</name>
<dbReference type="AlphaFoldDB" id="A0A8J3DQE3"/>
<keyword evidence="1" id="KW-0472">Membrane</keyword>
<organism evidence="2 3">
    <name type="scientific">Tianweitania populi</name>
    <dbReference type="NCBI Taxonomy" id="1607949"/>
    <lineage>
        <taxon>Bacteria</taxon>
        <taxon>Pseudomonadati</taxon>
        <taxon>Pseudomonadota</taxon>
        <taxon>Alphaproteobacteria</taxon>
        <taxon>Hyphomicrobiales</taxon>
        <taxon>Phyllobacteriaceae</taxon>
        <taxon>Tianweitania</taxon>
    </lineage>
</organism>
<reference evidence="2" key="2">
    <citation type="submission" date="2020-09" db="EMBL/GenBank/DDBJ databases">
        <authorList>
            <person name="Sun Q."/>
            <person name="Kim S."/>
        </authorList>
    </citation>
    <scope>NUCLEOTIDE SEQUENCE</scope>
    <source>
        <strain evidence="2">KCTC 42249</strain>
    </source>
</reference>
<evidence type="ECO:0000313" key="2">
    <source>
        <dbReference type="EMBL" id="GHD18709.1"/>
    </source>
</evidence>
<feature type="transmembrane region" description="Helical" evidence="1">
    <location>
        <begin position="50"/>
        <end position="71"/>
    </location>
</feature>